<dbReference type="SMART" id="SM00312">
    <property type="entry name" value="PX"/>
    <property type="match status" value="1"/>
</dbReference>
<evidence type="ECO:0000313" key="3">
    <source>
        <dbReference type="EMBL" id="OQR86091.1"/>
    </source>
</evidence>
<dbReference type="GO" id="GO:0035091">
    <property type="term" value="F:phosphatidylinositol binding"/>
    <property type="evidence" value="ECO:0007669"/>
    <property type="project" value="InterPro"/>
</dbReference>
<evidence type="ECO:0000256" key="1">
    <source>
        <dbReference type="SAM" id="MobiDB-lite"/>
    </source>
</evidence>
<feature type="domain" description="PX" evidence="2">
    <location>
        <begin position="62"/>
        <end position="177"/>
    </location>
</feature>
<dbReference type="OrthoDB" id="73947at2759"/>
<dbReference type="SUPFAM" id="SSF64268">
    <property type="entry name" value="PX domain"/>
    <property type="match status" value="1"/>
</dbReference>
<dbReference type="Gene3D" id="3.30.1520.10">
    <property type="entry name" value="Phox-like domain"/>
    <property type="match status" value="1"/>
</dbReference>
<sequence>MGCISSTTATPPTVLDKAPPRSPNVAVAIESFSTDDAPEALEILGSSSSLSLKSITSEADDVEPPLKQFVITGESVNDHGVVVYHIAIPDSPFEIRRRFDNFKQLHTELTHLAMEEDLGVEVPELPYTGLLTKLQRQHTRHLDERKEKLGNLLETAASHPVMRNSKGFQKFVTLDIE</sequence>
<evidence type="ECO:0000259" key="2">
    <source>
        <dbReference type="PROSITE" id="PS50195"/>
    </source>
</evidence>
<dbReference type="InterPro" id="IPR036871">
    <property type="entry name" value="PX_dom_sf"/>
</dbReference>
<dbReference type="EMBL" id="JNBR01001529">
    <property type="protein sequence ID" value="OQR86091.1"/>
    <property type="molecule type" value="Genomic_DNA"/>
</dbReference>
<evidence type="ECO:0000313" key="4">
    <source>
        <dbReference type="Proteomes" id="UP000243579"/>
    </source>
</evidence>
<reference evidence="3 4" key="1">
    <citation type="journal article" date="2014" name="Genome Biol. Evol.">
        <title>The secreted proteins of Achlya hypogyna and Thraustotheca clavata identify the ancestral oomycete secretome and reveal gene acquisitions by horizontal gene transfer.</title>
        <authorList>
            <person name="Misner I."/>
            <person name="Blouin N."/>
            <person name="Leonard G."/>
            <person name="Richards T.A."/>
            <person name="Lane C.E."/>
        </authorList>
    </citation>
    <scope>NUCLEOTIDE SEQUENCE [LARGE SCALE GENOMIC DNA]</scope>
    <source>
        <strain evidence="3 4">ATCC 48635</strain>
    </source>
</reference>
<dbReference type="PROSITE" id="PS50195">
    <property type="entry name" value="PX"/>
    <property type="match status" value="1"/>
</dbReference>
<organism evidence="3 4">
    <name type="scientific">Achlya hypogyna</name>
    <name type="common">Oomycete</name>
    <name type="synonym">Protoachlya hypogyna</name>
    <dbReference type="NCBI Taxonomy" id="1202772"/>
    <lineage>
        <taxon>Eukaryota</taxon>
        <taxon>Sar</taxon>
        <taxon>Stramenopiles</taxon>
        <taxon>Oomycota</taxon>
        <taxon>Saprolegniomycetes</taxon>
        <taxon>Saprolegniales</taxon>
        <taxon>Achlyaceae</taxon>
        <taxon>Achlya</taxon>
    </lineage>
</organism>
<dbReference type="Pfam" id="PF00787">
    <property type="entry name" value="PX"/>
    <property type="match status" value="1"/>
</dbReference>
<dbReference type="CDD" id="cd06093">
    <property type="entry name" value="PX_domain"/>
    <property type="match status" value="1"/>
</dbReference>
<protein>
    <recommendedName>
        <fullName evidence="2">PX domain-containing protein</fullName>
    </recommendedName>
</protein>
<name>A0A1V9YK37_ACHHY</name>
<dbReference type="Proteomes" id="UP000243579">
    <property type="component" value="Unassembled WGS sequence"/>
</dbReference>
<accession>A0A1V9YK37</accession>
<gene>
    <name evidence="3" type="ORF">ACHHYP_10963</name>
</gene>
<feature type="compositionally biased region" description="Polar residues" evidence="1">
    <location>
        <begin position="1"/>
        <end position="11"/>
    </location>
</feature>
<comment type="caution">
    <text evidence="3">The sequence shown here is derived from an EMBL/GenBank/DDBJ whole genome shotgun (WGS) entry which is preliminary data.</text>
</comment>
<dbReference type="InterPro" id="IPR001683">
    <property type="entry name" value="PX_dom"/>
</dbReference>
<feature type="region of interest" description="Disordered" evidence="1">
    <location>
        <begin position="1"/>
        <end position="21"/>
    </location>
</feature>
<dbReference type="AlphaFoldDB" id="A0A1V9YK37"/>
<proteinExistence type="predicted"/>
<keyword evidence="4" id="KW-1185">Reference proteome</keyword>